<feature type="transmembrane region" description="Helical" evidence="1">
    <location>
        <begin position="26"/>
        <end position="46"/>
    </location>
</feature>
<evidence type="ECO:0000313" key="2">
    <source>
        <dbReference type="EMBL" id="SEM25923.1"/>
    </source>
</evidence>
<keyword evidence="1" id="KW-1133">Transmembrane helix</keyword>
<protein>
    <submittedName>
        <fullName evidence="2">Uncharacterized protein</fullName>
    </submittedName>
</protein>
<organism evidence="2 3">
    <name type="scientific">Streptococcus gallolyticus</name>
    <dbReference type="NCBI Taxonomy" id="315405"/>
    <lineage>
        <taxon>Bacteria</taxon>
        <taxon>Bacillati</taxon>
        <taxon>Bacillota</taxon>
        <taxon>Bacilli</taxon>
        <taxon>Lactobacillales</taxon>
        <taxon>Streptococcaceae</taxon>
        <taxon>Streptococcus</taxon>
    </lineage>
</organism>
<reference evidence="2 3" key="1">
    <citation type="submission" date="2016-10" db="EMBL/GenBank/DDBJ databases">
        <authorList>
            <person name="de Groot N.N."/>
        </authorList>
    </citation>
    <scope>NUCLEOTIDE SEQUENCE [LARGE SCALE GENOMIC DNA]</scope>
    <source>
        <strain evidence="2 3">VTM1R29</strain>
    </source>
</reference>
<gene>
    <name evidence="2" type="ORF">SAMN04487839_10919</name>
</gene>
<keyword evidence="1" id="KW-0472">Membrane</keyword>
<keyword evidence="1" id="KW-0812">Transmembrane</keyword>
<dbReference type="EMBL" id="FOBM01000009">
    <property type="protein sequence ID" value="SEM25923.1"/>
    <property type="molecule type" value="Genomic_DNA"/>
</dbReference>
<evidence type="ECO:0000313" key="3">
    <source>
        <dbReference type="Proteomes" id="UP000182764"/>
    </source>
</evidence>
<sequence length="75" mass="8470">MKIALPCYIFINTVMSATRQSLMQSLIIVPIGIALYIALVLVNICIEKVFGLKAIVRRFTENLLSLGILVSWEFR</sequence>
<accession>A0A1H7WWN4</accession>
<dbReference type="AlphaFoldDB" id="A0A1H7WWN4"/>
<dbReference type="Proteomes" id="UP000182764">
    <property type="component" value="Unassembled WGS sequence"/>
</dbReference>
<name>A0A1H7WWN4_9STRE</name>
<evidence type="ECO:0000256" key="1">
    <source>
        <dbReference type="SAM" id="Phobius"/>
    </source>
</evidence>
<proteinExistence type="predicted"/>